<dbReference type="Proteomes" id="UP000183915">
    <property type="component" value="Unassembled WGS sequence"/>
</dbReference>
<evidence type="ECO:0000313" key="5">
    <source>
        <dbReference type="EMBL" id="SEE68858.1"/>
    </source>
</evidence>
<gene>
    <name evidence="5" type="ORF">SAMN04490188_5144</name>
</gene>
<feature type="domain" description="Photosynthesis system II assembly factor Ycf48/Hcf136-like" evidence="4">
    <location>
        <begin position="177"/>
        <end position="333"/>
    </location>
</feature>
<sequence length="385" mass="41163">MFVNRWCSVLGLSRCHLLARCLLLAVLLNWGAAQVASAATSTEPFNRPAPSVAQPQRALLNGIARAGQRLVAVGEHGLVIWSDDNGQAWHQAAVPVDVNLTTVAFVDEHHGWATGHQGVVLSSEDGGESWRKRLDGVQAAALTLARAKKKAAALEEDAREDYLYAAQRLVDDGPDKPLLALLFNGPNRISVVGAFNLALHSRDGGKTWQAFYDQIDNPDGLHLYALQALGPRRFIAGEQGLLLATDPGGGSFKRLASPYEGSYFGLLPLANNRLLLFGLRANVFRSDDGGQQWHPVTIEGAKASFNAGLQLSDGSIVLLDQGGRVYTSRDQGRSFKAIPFGWGAPLTAVAEATDGSLVLTSLAGIVILPREKLAGPTLVVQESKP</sequence>
<evidence type="ECO:0000256" key="2">
    <source>
        <dbReference type="ARBA" id="ARBA00023276"/>
    </source>
</evidence>
<reference evidence="5 6" key="1">
    <citation type="submission" date="2016-10" db="EMBL/GenBank/DDBJ databases">
        <authorList>
            <person name="Varghese N."/>
            <person name="Submissions S."/>
        </authorList>
    </citation>
    <scope>NUCLEOTIDE SEQUENCE [LARGE SCALE GENOMIC DNA]</scope>
    <source>
        <strain evidence="5 6">BS3780</strain>
    </source>
</reference>
<dbReference type="Gene3D" id="2.130.10.10">
    <property type="entry name" value="YVTN repeat-like/Quinoprotein amine dehydrogenase"/>
    <property type="match status" value="2"/>
</dbReference>
<proteinExistence type="predicted"/>
<keyword evidence="6" id="KW-1185">Reference proteome</keyword>
<dbReference type="SUPFAM" id="SSF110296">
    <property type="entry name" value="Oligoxyloglucan reducing end-specific cellobiohydrolase"/>
    <property type="match status" value="1"/>
</dbReference>
<evidence type="ECO:0000256" key="1">
    <source>
        <dbReference type="ARBA" id="ARBA00022531"/>
    </source>
</evidence>
<feature type="signal peptide" evidence="3">
    <location>
        <begin position="1"/>
        <end position="38"/>
    </location>
</feature>
<keyword evidence="2" id="KW-0604">Photosystem II</keyword>
<keyword evidence="1" id="KW-0602">Photosynthesis</keyword>
<comment type="caution">
    <text evidence="5">The sequence shown here is derived from an EMBL/GenBank/DDBJ whole genome shotgun (WGS) entry which is preliminary data.</text>
</comment>
<name>A0ABY0ZHB6_9PSED</name>
<protein>
    <recommendedName>
        <fullName evidence="4">Photosynthesis system II assembly factor Ycf48/Hcf136-like domain-containing protein</fullName>
    </recommendedName>
</protein>
<dbReference type="Pfam" id="PF14870">
    <property type="entry name" value="PSII_BNR"/>
    <property type="match status" value="2"/>
</dbReference>
<accession>A0ABY0ZHB6</accession>
<evidence type="ECO:0000313" key="6">
    <source>
        <dbReference type="Proteomes" id="UP000183915"/>
    </source>
</evidence>
<dbReference type="PANTHER" id="PTHR47199:SF2">
    <property type="entry name" value="PHOTOSYSTEM II STABILITY_ASSEMBLY FACTOR HCF136, CHLOROPLASTIC"/>
    <property type="match status" value="1"/>
</dbReference>
<evidence type="ECO:0000259" key="4">
    <source>
        <dbReference type="Pfam" id="PF14870"/>
    </source>
</evidence>
<dbReference type="EMBL" id="FNTT01000002">
    <property type="protein sequence ID" value="SEE68858.1"/>
    <property type="molecule type" value="Genomic_DNA"/>
</dbReference>
<organism evidence="5 6">
    <name type="scientific">Pseudomonas kilonensis</name>
    <dbReference type="NCBI Taxonomy" id="132476"/>
    <lineage>
        <taxon>Bacteria</taxon>
        <taxon>Pseudomonadati</taxon>
        <taxon>Pseudomonadota</taxon>
        <taxon>Gammaproteobacteria</taxon>
        <taxon>Pseudomonadales</taxon>
        <taxon>Pseudomonadaceae</taxon>
        <taxon>Pseudomonas</taxon>
    </lineage>
</organism>
<dbReference type="InterPro" id="IPR015943">
    <property type="entry name" value="WD40/YVTN_repeat-like_dom_sf"/>
</dbReference>
<dbReference type="CDD" id="cd15482">
    <property type="entry name" value="Sialidase_non-viral"/>
    <property type="match status" value="1"/>
</dbReference>
<dbReference type="PANTHER" id="PTHR47199">
    <property type="entry name" value="PHOTOSYSTEM II STABILITY/ASSEMBLY FACTOR HCF136, CHLOROPLASTIC"/>
    <property type="match status" value="1"/>
</dbReference>
<feature type="chain" id="PRO_5045620727" description="Photosynthesis system II assembly factor Ycf48/Hcf136-like domain-containing protein" evidence="3">
    <location>
        <begin position="39"/>
        <end position="385"/>
    </location>
</feature>
<keyword evidence="3" id="KW-0732">Signal</keyword>
<evidence type="ECO:0000256" key="3">
    <source>
        <dbReference type="SAM" id="SignalP"/>
    </source>
</evidence>
<feature type="domain" description="Photosynthesis system II assembly factor Ycf48/Hcf136-like" evidence="4">
    <location>
        <begin position="87"/>
        <end position="134"/>
    </location>
</feature>
<dbReference type="InterPro" id="IPR028203">
    <property type="entry name" value="PSII_CF48-like_dom"/>
</dbReference>